<dbReference type="Proteomes" id="UP000434957">
    <property type="component" value="Unassembled WGS sequence"/>
</dbReference>
<evidence type="ECO:0000313" key="2">
    <source>
        <dbReference type="EMBL" id="KAE9322713.1"/>
    </source>
</evidence>
<evidence type="ECO:0000313" key="3">
    <source>
        <dbReference type="Proteomes" id="UP000434957"/>
    </source>
</evidence>
<name>A0A6A4ESY5_9STRA</name>
<sequence>MESSESWIAPATDAASQSLSPEAPLATPPPPALPGRLASRPARLAAYRVVILALLVGFADLSLRGFLPLVAEALPIGPESGSRLRLAPEEDAPSKLLGDAGPSEEPSMWPASFAIVTVVFRRLSRSSSRFMCFV</sequence>
<evidence type="ECO:0000256" key="1">
    <source>
        <dbReference type="SAM" id="MobiDB-lite"/>
    </source>
</evidence>
<reference evidence="2 3" key="1">
    <citation type="submission" date="2018-08" db="EMBL/GenBank/DDBJ databases">
        <title>Genomic investigation of the strawberry pathogen Phytophthora fragariae indicates pathogenicity is determined by transcriptional variation in three key races.</title>
        <authorList>
            <person name="Adams T.M."/>
            <person name="Armitage A.D."/>
            <person name="Sobczyk M.K."/>
            <person name="Bates H.J."/>
            <person name="Dunwell J.M."/>
            <person name="Nellist C.F."/>
            <person name="Harrison R.J."/>
        </authorList>
    </citation>
    <scope>NUCLEOTIDE SEQUENCE [LARGE SCALE GENOMIC DNA]</scope>
    <source>
        <strain evidence="2 3">SCRP333</strain>
    </source>
</reference>
<dbReference type="EMBL" id="QXFT01001296">
    <property type="protein sequence ID" value="KAE9322713.1"/>
    <property type="molecule type" value="Genomic_DNA"/>
</dbReference>
<dbReference type="AlphaFoldDB" id="A0A6A4ESY5"/>
<organism evidence="2 3">
    <name type="scientific">Phytophthora rubi</name>
    <dbReference type="NCBI Taxonomy" id="129364"/>
    <lineage>
        <taxon>Eukaryota</taxon>
        <taxon>Sar</taxon>
        <taxon>Stramenopiles</taxon>
        <taxon>Oomycota</taxon>
        <taxon>Peronosporomycetes</taxon>
        <taxon>Peronosporales</taxon>
        <taxon>Peronosporaceae</taxon>
        <taxon>Phytophthora</taxon>
    </lineage>
</organism>
<gene>
    <name evidence="2" type="ORF">PR003_g17151</name>
</gene>
<protein>
    <submittedName>
        <fullName evidence="2">Uncharacterized protein</fullName>
    </submittedName>
</protein>
<feature type="region of interest" description="Disordered" evidence="1">
    <location>
        <begin position="1"/>
        <end position="34"/>
    </location>
</feature>
<accession>A0A6A4ESY5</accession>
<comment type="caution">
    <text evidence="2">The sequence shown here is derived from an EMBL/GenBank/DDBJ whole genome shotgun (WGS) entry which is preliminary data.</text>
</comment>
<feature type="region of interest" description="Disordered" evidence="1">
    <location>
        <begin position="81"/>
        <end position="104"/>
    </location>
</feature>
<keyword evidence="3" id="KW-1185">Reference proteome</keyword>
<proteinExistence type="predicted"/>